<dbReference type="EMBL" id="JACBZM010000001">
    <property type="protein sequence ID" value="NYI43141.1"/>
    <property type="molecule type" value="Genomic_DNA"/>
</dbReference>
<dbReference type="RefSeq" id="WP_179647428.1">
    <property type="nucleotide sequence ID" value="NZ_JACBZM010000001.1"/>
</dbReference>
<dbReference type="GO" id="GO:0055085">
    <property type="term" value="P:transmembrane transport"/>
    <property type="evidence" value="ECO:0007669"/>
    <property type="project" value="InterPro"/>
</dbReference>
<feature type="domain" description="ABC transmembrane type-1" evidence="8">
    <location>
        <begin position="84"/>
        <end position="273"/>
    </location>
</feature>
<protein>
    <submittedName>
        <fullName evidence="9">Peptide/nickel transport system permease protein</fullName>
    </submittedName>
</protein>
<dbReference type="PROSITE" id="PS50928">
    <property type="entry name" value="ABC_TM1"/>
    <property type="match status" value="1"/>
</dbReference>
<feature type="transmembrane region" description="Helical" evidence="7">
    <location>
        <begin position="205"/>
        <end position="231"/>
    </location>
</feature>
<comment type="caution">
    <text evidence="9">The sequence shown here is derived from an EMBL/GenBank/DDBJ whole genome shotgun (WGS) entry which is preliminary data.</text>
</comment>
<keyword evidence="3" id="KW-1003">Cell membrane</keyword>
<feature type="transmembrane region" description="Helical" evidence="7">
    <location>
        <begin position="123"/>
        <end position="143"/>
    </location>
</feature>
<keyword evidence="2 7" id="KW-0813">Transport</keyword>
<feature type="transmembrane region" description="Helical" evidence="7">
    <location>
        <begin position="251"/>
        <end position="272"/>
    </location>
</feature>
<comment type="subcellular location">
    <subcellularLocation>
        <location evidence="1 7">Cell membrane</location>
        <topology evidence="1 7">Multi-pass membrane protein</topology>
    </subcellularLocation>
</comment>
<organism evidence="9 10">
    <name type="scientific">Nocardioides aromaticivorans</name>
    <dbReference type="NCBI Taxonomy" id="200618"/>
    <lineage>
        <taxon>Bacteria</taxon>
        <taxon>Bacillati</taxon>
        <taxon>Actinomycetota</taxon>
        <taxon>Actinomycetes</taxon>
        <taxon>Propionibacteriales</taxon>
        <taxon>Nocardioidaceae</taxon>
        <taxon>Nocardioides</taxon>
    </lineage>
</organism>
<dbReference type="PANTHER" id="PTHR43386">
    <property type="entry name" value="OLIGOPEPTIDE TRANSPORT SYSTEM PERMEASE PROTEIN APPC"/>
    <property type="match status" value="1"/>
</dbReference>
<evidence type="ECO:0000313" key="10">
    <source>
        <dbReference type="Proteomes" id="UP000562045"/>
    </source>
</evidence>
<evidence type="ECO:0000259" key="8">
    <source>
        <dbReference type="PROSITE" id="PS50928"/>
    </source>
</evidence>
<evidence type="ECO:0000256" key="4">
    <source>
        <dbReference type="ARBA" id="ARBA00022692"/>
    </source>
</evidence>
<dbReference type="InterPro" id="IPR000515">
    <property type="entry name" value="MetI-like"/>
</dbReference>
<keyword evidence="5 7" id="KW-1133">Transmembrane helix</keyword>
<gene>
    <name evidence="9" type="ORF">BJ993_000221</name>
</gene>
<keyword evidence="4 7" id="KW-0812">Transmembrane</keyword>
<name>A0A7Z0CIZ4_9ACTN</name>
<evidence type="ECO:0000256" key="1">
    <source>
        <dbReference type="ARBA" id="ARBA00004651"/>
    </source>
</evidence>
<dbReference type="InterPro" id="IPR050366">
    <property type="entry name" value="BP-dependent_transpt_permease"/>
</dbReference>
<evidence type="ECO:0000256" key="7">
    <source>
        <dbReference type="RuleBase" id="RU363032"/>
    </source>
</evidence>
<dbReference type="PANTHER" id="PTHR43386:SF25">
    <property type="entry name" value="PEPTIDE ABC TRANSPORTER PERMEASE PROTEIN"/>
    <property type="match status" value="1"/>
</dbReference>
<dbReference type="InterPro" id="IPR035906">
    <property type="entry name" value="MetI-like_sf"/>
</dbReference>
<dbReference type="Proteomes" id="UP000562045">
    <property type="component" value="Unassembled WGS sequence"/>
</dbReference>
<sequence>MTTLAPALRVPAARLTGLRARPGTLLALAFVTLVVVAAVAPGVLTDRSPTAIEFGNALAAPSWSHPFGTDEVGRDLLTRVIYGSRLSLGIGLGATALAMSIAILLGFTAALAGGIVDTAITRVLEVAFAFPALLLALLLIAIFGPSATTQVIAVGIGSAPGYARMVRGQVLNVRQAGYIEAAAALGHGRWTVVRRHLFPNAMRPLVAVVTLGVGQSIVWASSLAFLGLGIAPPNPEWGALLDAGRLYITTSWWLEILPGLVIVLFAISVTTLGRTLQRRLEGASR</sequence>
<dbReference type="CDD" id="cd06261">
    <property type="entry name" value="TM_PBP2"/>
    <property type="match status" value="1"/>
</dbReference>
<evidence type="ECO:0000313" key="9">
    <source>
        <dbReference type="EMBL" id="NYI43141.1"/>
    </source>
</evidence>
<dbReference type="AlphaFoldDB" id="A0A7Z0CIZ4"/>
<proteinExistence type="inferred from homology"/>
<dbReference type="SUPFAM" id="SSF161098">
    <property type="entry name" value="MetI-like"/>
    <property type="match status" value="1"/>
</dbReference>
<evidence type="ECO:0000256" key="5">
    <source>
        <dbReference type="ARBA" id="ARBA00022989"/>
    </source>
</evidence>
<dbReference type="GO" id="GO:0005886">
    <property type="term" value="C:plasma membrane"/>
    <property type="evidence" value="ECO:0007669"/>
    <property type="project" value="UniProtKB-SubCell"/>
</dbReference>
<evidence type="ECO:0000256" key="6">
    <source>
        <dbReference type="ARBA" id="ARBA00023136"/>
    </source>
</evidence>
<accession>A0A7Z0CIZ4</accession>
<dbReference type="Pfam" id="PF00528">
    <property type="entry name" value="BPD_transp_1"/>
    <property type="match status" value="1"/>
</dbReference>
<comment type="similarity">
    <text evidence="7">Belongs to the binding-protein-dependent transport system permease family.</text>
</comment>
<evidence type="ECO:0000256" key="2">
    <source>
        <dbReference type="ARBA" id="ARBA00022448"/>
    </source>
</evidence>
<feature type="transmembrane region" description="Helical" evidence="7">
    <location>
        <begin position="24"/>
        <end position="44"/>
    </location>
</feature>
<dbReference type="Gene3D" id="1.10.3720.10">
    <property type="entry name" value="MetI-like"/>
    <property type="match status" value="1"/>
</dbReference>
<feature type="transmembrane region" description="Helical" evidence="7">
    <location>
        <begin position="149"/>
        <end position="166"/>
    </location>
</feature>
<keyword evidence="6 7" id="KW-0472">Membrane</keyword>
<evidence type="ECO:0000256" key="3">
    <source>
        <dbReference type="ARBA" id="ARBA00022475"/>
    </source>
</evidence>
<reference evidence="9 10" key="1">
    <citation type="submission" date="2020-07" db="EMBL/GenBank/DDBJ databases">
        <title>Sequencing the genomes of 1000 actinobacteria strains.</title>
        <authorList>
            <person name="Klenk H.-P."/>
        </authorList>
    </citation>
    <scope>NUCLEOTIDE SEQUENCE [LARGE SCALE GENOMIC DNA]</scope>
    <source>
        <strain evidence="9 10">DSM 15131</strain>
    </source>
</reference>
<feature type="transmembrane region" description="Helical" evidence="7">
    <location>
        <begin position="86"/>
        <end position="111"/>
    </location>
</feature>